<evidence type="ECO:0000313" key="2">
    <source>
        <dbReference type="Proteomes" id="UP000735302"/>
    </source>
</evidence>
<keyword evidence="2" id="KW-1185">Reference proteome</keyword>
<gene>
    <name evidence="1" type="ORF">PoB_002064400</name>
</gene>
<dbReference type="EMBL" id="BLXT01002413">
    <property type="protein sequence ID" value="GFN94138.1"/>
    <property type="molecule type" value="Genomic_DNA"/>
</dbReference>
<comment type="caution">
    <text evidence="1">The sequence shown here is derived from an EMBL/GenBank/DDBJ whole genome shotgun (WGS) entry which is preliminary data.</text>
</comment>
<organism evidence="1 2">
    <name type="scientific">Plakobranchus ocellatus</name>
    <dbReference type="NCBI Taxonomy" id="259542"/>
    <lineage>
        <taxon>Eukaryota</taxon>
        <taxon>Metazoa</taxon>
        <taxon>Spiralia</taxon>
        <taxon>Lophotrochozoa</taxon>
        <taxon>Mollusca</taxon>
        <taxon>Gastropoda</taxon>
        <taxon>Heterobranchia</taxon>
        <taxon>Euthyneura</taxon>
        <taxon>Panpulmonata</taxon>
        <taxon>Sacoglossa</taxon>
        <taxon>Placobranchoidea</taxon>
        <taxon>Plakobranchidae</taxon>
        <taxon>Plakobranchus</taxon>
    </lineage>
</organism>
<dbReference type="AlphaFoldDB" id="A0AAV3ZFM0"/>
<accession>A0AAV3ZFM0</accession>
<reference evidence="1 2" key="1">
    <citation type="journal article" date="2021" name="Elife">
        <title>Chloroplast acquisition without the gene transfer in kleptoplastic sea slugs, Plakobranchus ocellatus.</title>
        <authorList>
            <person name="Maeda T."/>
            <person name="Takahashi S."/>
            <person name="Yoshida T."/>
            <person name="Shimamura S."/>
            <person name="Takaki Y."/>
            <person name="Nagai Y."/>
            <person name="Toyoda A."/>
            <person name="Suzuki Y."/>
            <person name="Arimoto A."/>
            <person name="Ishii H."/>
            <person name="Satoh N."/>
            <person name="Nishiyama T."/>
            <person name="Hasebe M."/>
            <person name="Maruyama T."/>
            <person name="Minagawa J."/>
            <person name="Obokata J."/>
            <person name="Shigenobu S."/>
        </authorList>
    </citation>
    <scope>NUCLEOTIDE SEQUENCE [LARGE SCALE GENOMIC DNA]</scope>
</reference>
<sequence>MVVFVLKSLGGIVVSEPVLRSVETSCREFEPHHSSLSRPERLKSPHCGQAMCTKVTRHALCHLSCGQQSLLSVQNWKVPNCTSPTRLKTKGD</sequence>
<evidence type="ECO:0000313" key="1">
    <source>
        <dbReference type="EMBL" id="GFN94138.1"/>
    </source>
</evidence>
<protein>
    <recommendedName>
        <fullName evidence="3">Secreted protein</fullName>
    </recommendedName>
</protein>
<proteinExistence type="predicted"/>
<name>A0AAV3ZFM0_9GAST</name>
<dbReference type="Proteomes" id="UP000735302">
    <property type="component" value="Unassembled WGS sequence"/>
</dbReference>
<evidence type="ECO:0008006" key="3">
    <source>
        <dbReference type="Google" id="ProtNLM"/>
    </source>
</evidence>